<evidence type="ECO:0000313" key="1">
    <source>
        <dbReference type="EMBL" id="XFO73954.1"/>
    </source>
</evidence>
<dbReference type="RefSeq" id="WP_169716707.1">
    <property type="nucleotide sequence ID" value="NZ_CP155571.1"/>
</dbReference>
<accession>A0ABZ3J6E3</accession>
<sequence length="56" mass="6644">MVHPPNEILHLLYYDEKNKEMAIREDATEEEKRIFKQFLQDVENGSLSDVEININP</sequence>
<dbReference type="EMBL" id="CP155571">
    <property type="protein sequence ID" value="XFO73954.1"/>
    <property type="molecule type" value="Genomic_DNA"/>
</dbReference>
<name>A0ABZ3J6E3_SPOA4</name>
<protein>
    <submittedName>
        <fullName evidence="1">Uncharacterized protein</fullName>
    </submittedName>
</protein>
<gene>
    <name evidence="1" type="ORF">SPACI_040620</name>
</gene>
<evidence type="ECO:0000313" key="2">
    <source>
        <dbReference type="Proteomes" id="UP000216052"/>
    </source>
</evidence>
<organism evidence="1 2">
    <name type="scientific">Sporomusa acidovorans (strain ATCC 49682 / DSM 3132 / Mol)</name>
    <dbReference type="NCBI Taxonomy" id="1123286"/>
    <lineage>
        <taxon>Bacteria</taxon>
        <taxon>Bacillati</taxon>
        <taxon>Bacillota</taxon>
        <taxon>Negativicutes</taxon>
        <taxon>Selenomonadales</taxon>
        <taxon>Sporomusaceae</taxon>
        <taxon>Sporomusa</taxon>
    </lineage>
</organism>
<reference evidence="1" key="1">
    <citation type="submission" date="2024-05" db="EMBL/GenBank/DDBJ databases">
        <title>Isolation and characterization of Sporomusa carbonis sp. nov., a carboxydotrophic hydrogenogen in the genus of Sporomusa isolated from a charcoal burning pile.</title>
        <authorList>
            <person name="Boeer T."/>
            <person name="Rosenbaum F."/>
            <person name="Eysell L."/>
            <person name="Mueller V."/>
            <person name="Daniel R."/>
            <person name="Poehlein A."/>
        </authorList>
    </citation>
    <scope>NUCLEOTIDE SEQUENCE [LARGE SCALE GENOMIC DNA]</scope>
    <source>
        <strain evidence="1">DSM 3132</strain>
    </source>
</reference>
<proteinExistence type="predicted"/>
<keyword evidence="2" id="KW-1185">Reference proteome</keyword>
<dbReference type="Proteomes" id="UP000216052">
    <property type="component" value="Chromosome"/>
</dbReference>